<protein>
    <submittedName>
        <fullName evidence="1">Uncharacterized protein</fullName>
    </submittedName>
</protein>
<proteinExistence type="predicted"/>
<organism evidence="1 2">
    <name type="scientific">Bacillus yunxiaonensis</name>
    <dbReference type="NCBI Taxonomy" id="3127665"/>
    <lineage>
        <taxon>Bacteria</taxon>
        <taxon>Bacillati</taxon>
        <taxon>Bacillota</taxon>
        <taxon>Bacilli</taxon>
        <taxon>Bacillales</taxon>
        <taxon>Bacillaceae</taxon>
        <taxon>Bacillus</taxon>
    </lineage>
</organism>
<dbReference type="Proteomes" id="UP001367922">
    <property type="component" value="Unassembled WGS sequence"/>
</dbReference>
<keyword evidence="2" id="KW-1185">Reference proteome</keyword>
<sequence>MSGSAFLLISMTEKLSRLATSCGMTKSKMSDQLLRIVLNSPNVLEWLQQKFNKVEEYMEIDIAVILKLISETHLESINSYKNAILPVYFYKKNSAFSLYEYKFILA</sequence>
<name>A0ABU8FZ23_9BACI</name>
<comment type="caution">
    <text evidence="1">The sequence shown here is derived from an EMBL/GenBank/DDBJ whole genome shotgun (WGS) entry which is preliminary data.</text>
</comment>
<gene>
    <name evidence="1" type="ORF">WAX78_17585</name>
</gene>
<dbReference type="RefSeq" id="WP_336483303.1">
    <property type="nucleotide sequence ID" value="NZ_JBAWSV010000006.1"/>
</dbReference>
<evidence type="ECO:0000313" key="1">
    <source>
        <dbReference type="EMBL" id="MEI4831240.1"/>
    </source>
</evidence>
<reference evidence="1 2" key="1">
    <citation type="submission" date="2024-01" db="EMBL/GenBank/DDBJ databases">
        <title>Seven novel Bacillus-like species.</title>
        <authorList>
            <person name="Liu G."/>
        </authorList>
    </citation>
    <scope>NUCLEOTIDE SEQUENCE [LARGE SCALE GENOMIC DNA]</scope>
    <source>
        <strain evidence="1 2">FJAT-53711</strain>
    </source>
</reference>
<accession>A0ABU8FZ23</accession>
<dbReference type="EMBL" id="JBAWSV010000006">
    <property type="protein sequence ID" value="MEI4831240.1"/>
    <property type="molecule type" value="Genomic_DNA"/>
</dbReference>
<evidence type="ECO:0000313" key="2">
    <source>
        <dbReference type="Proteomes" id="UP001367922"/>
    </source>
</evidence>